<dbReference type="InterPro" id="IPR003439">
    <property type="entry name" value="ABC_transporter-like_ATP-bd"/>
</dbReference>
<dbReference type="Proteomes" id="UP000256970">
    <property type="component" value="Unassembled WGS sequence"/>
</dbReference>
<dbReference type="InterPro" id="IPR039421">
    <property type="entry name" value="Type_1_exporter"/>
</dbReference>
<dbReference type="InterPro" id="IPR017871">
    <property type="entry name" value="ABC_transporter-like_CS"/>
</dbReference>
<keyword evidence="4" id="KW-0547">Nucleotide-binding</keyword>
<feature type="transmembrane region" description="Helical" evidence="9">
    <location>
        <begin position="301"/>
        <end position="325"/>
    </location>
</feature>
<dbReference type="PROSITE" id="PS50929">
    <property type="entry name" value="ABC_TM1F"/>
    <property type="match status" value="1"/>
</dbReference>
<dbReference type="Pfam" id="PF00005">
    <property type="entry name" value="ABC_tran"/>
    <property type="match status" value="1"/>
</dbReference>
<protein>
    <submittedName>
        <fullName evidence="12">Uncharacterized protein</fullName>
    </submittedName>
</protein>
<dbReference type="EMBL" id="FNXT01001226">
    <property type="protein sequence ID" value="SZX75183.1"/>
    <property type="molecule type" value="Genomic_DNA"/>
</dbReference>
<proteinExistence type="predicted"/>
<comment type="subcellular location">
    <subcellularLocation>
        <location evidence="1">Mitochondrion inner membrane</location>
        <topology evidence="1">Multi-pass membrane protein</topology>
    </subcellularLocation>
</comment>
<evidence type="ECO:0000259" key="11">
    <source>
        <dbReference type="PROSITE" id="PS50929"/>
    </source>
</evidence>
<evidence type="ECO:0000313" key="13">
    <source>
        <dbReference type="Proteomes" id="UP000256970"/>
    </source>
</evidence>
<feature type="transmembrane region" description="Helical" evidence="9">
    <location>
        <begin position="72"/>
        <end position="92"/>
    </location>
</feature>
<dbReference type="Gene3D" id="1.20.1560.10">
    <property type="entry name" value="ABC transporter type 1, transmembrane domain"/>
    <property type="match status" value="1"/>
</dbReference>
<feature type="region of interest" description="Disordered" evidence="8">
    <location>
        <begin position="1"/>
        <end position="46"/>
    </location>
</feature>
<keyword evidence="5" id="KW-0067">ATP-binding</keyword>
<dbReference type="Pfam" id="PF00664">
    <property type="entry name" value="ABC_membrane"/>
    <property type="match status" value="1"/>
</dbReference>
<dbReference type="AlphaFoldDB" id="A0A383WD81"/>
<dbReference type="GO" id="GO:0005524">
    <property type="term" value="F:ATP binding"/>
    <property type="evidence" value="ECO:0007669"/>
    <property type="project" value="UniProtKB-KW"/>
</dbReference>
<dbReference type="InterPro" id="IPR027417">
    <property type="entry name" value="P-loop_NTPase"/>
</dbReference>
<dbReference type="Gene3D" id="3.40.50.300">
    <property type="entry name" value="P-loop containing nucleotide triphosphate hydrolases"/>
    <property type="match status" value="1"/>
</dbReference>
<evidence type="ECO:0000256" key="1">
    <source>
        <dbReference type="ARBA" id="ARBA00004448"/>
    </source>
</evidence>
<dbReference type="PROSITE" id="PS00211">
    <property type="entry name" value="ABC_TRANSPORTER_1"/>
    <property type="match status" value="1"/>
</dbReference>
<dbReference type="GO" id="GO:0005743">
    <property type="term" value="C:mitochondrial inner membrane"/>
    <property type="evidence" value="ECO:0007669"/>
    <property type="project" value="UniProtKB-SubCell"/>
</dbReference>
<keyword evidence="6 9" id="KW-1133">Transmembrane helix</keyword>
<dbReference type="SUPFAM" id="SSF90123">
    <property type="entry name" value="ABC transporter transmembrane region"/>
    <property type="match status" value="1"/>
</dbReference>
<keyword evidence="3 9" id="KW-0812">Transmembrane</keyword>
<dbReference type="GO" id="GO:0090374">
    <property type="term" value="P:oligopeptide export from mitochondrion"/>
    <property type="evidence" value="ECO:0007669"/>
    <property type="project" value="TreeGrafter"/>
</dbReference>
<dbReference type="InterPro" id="IPR036640">
    <property type="entry name" value="ABC1_TM_sf"/>
</dbReference>
<feature type="domain" description="ABC transporter" evidence="10">
    <location>
        <begin position="401"/>
        <end position="638"/>
    </location>
</feature>
<evidence type="ECO:0000256" key="8">
    <source>
        <dbReference type="SAM" id="MobiDB-lite"/>
    </source>
</evidence>
<organism evidence="12 13">
    <name type="scientific">Tetradesmus obliquus</name>
    <name type="common">Green alga</name>
    <name type="synonym">Acutodesmus obliquus</name>
    <dbReference type="NCBI Taxonomy" id="3088"/>
    <lineage>
        <taxon>Eukaryota</taxon>
        <taxon>Viridiplantae</taxon>
        <taxon>Chlorophyta</taxon>
        <taxon>core chlorophytes</taxon>
        <taxon>Chlorophyceae</taxon>
        <taxon>CS clade</taxon>
        <taxon>Sphaeropleales</taxon>
        <taxon>Scenedesmaceae</taxon>
        <taxon>Tetradesmus</taxon>
    </lineage>
</organism>
<evidence type="ECO:0000256" key="6">
    <source>
        <dbReference type="ARBA" id="ARBA00022989"/>
    </source>
</evidence>
<gene>
    <name evidence="12" type="ORF">BQ4739_LOCUS15482</name>
</gene>
<evidence type="ECO:0000256" key="4">
    <source>
        <dbReference type="ARBA" id="ARBA00022741"/>
    </source>
</evidence>
<keyword evidence="2" id="KW-0813">Transport</keyword>
<evidence type="ECO:0000256" key="9">
    <source>
        <dbReference type="SAM" id="Phobius"/>
    </source>
</evidence>
<dbReference type="FunFam" id="3.40.50.300:FF:000403">
    <property type="entry name" value="ATP-binding cassette sub-family B member 8, mitochondrial"/>
    <property type="match status" value="1"/>
</dbReference>
<dbReference type="GO" id="GO:0016887">
    <property type="term" value="F:ATP hydrolysis activity"/>
    <property type="evidence" value="ECO:0007669"/>
    <property type="project" value="InterPro"/>
</dbReference>
<dbReference type="SUPFAM" id="SSF52540">
    <property type="entry name" value="P-loop containing nucleoside triphosphate hydrolases"/>
    <property type="match status" value="1"/>
</dbReference>
<accession>A0A383WD81</accession>
<feature type="transmembrane region" description="Helical" evidence="9">
    <location>
        <begin position="201"/>
        <end position="218"/>
    </location>
</feature>
<evidence type="ECO:0000313" key="12">
    <source>
        <dbReference type="EMBL" id="SZX75183.1"/>
    </source>
</evidence>
<evidence type="ECO:0000259" key="10">
    <source>
        <dbReference type="PROSITE" id="PS50893"/>
    </source>
</evidence>
<keyword evidence="13" id="KW-1185">Reference proteome</keyword>
<dbReference type="InterPro" id="IPR011527">
    <property type="entry name" value="ABC1_TM_dom"/>
</dbReference>
<dbReference type="SMART" id="SM00382">
    <property type="entry name" value="AAA"/>
    <property type="match status" value="1"/>
</dbReference>
<evidence type="ECO:0000256" key="5">
    <source>
        <dbReference type="ARBA" id="ARBA00022840"/>
    </source>
</evidence>
<reference evidence="12 13" key="1">
    <citation type="submission" date="2016-10" db="EMBL/GenBank/DDBJ databases">
        <authorList>
            <person name="Cai Z."/>
        </authorList>
    </citation>
    <scope>NUCLEOTIDE SEQUENCE [LARGE SCALE GENOMIC DNA]</scope>
</reference>
<feature type="transmembrane region" description="Helical" evidence="9">
    <location>
        <begin position="345"/>
        <end position="370"/>
    </location>
</feature>
<keyword evidence="7 9" id="KW-0472">Membrane</keyword>
<dbReference type="FunFam" id="1.20.1560.10:FF:000058">
    <property type="entry name" value="ABC transporter B family member 25"/>
    <property type="match status" value="1"/>
</dbReference>
<name>A0A383WD81_TETOB</name>
<feature type="transmembrane region" description="Helical" evidence="9">
    <location>
        <begin position="124"/>
        <end position="145"/>
    </location>
</feature>
<dbReference type="PROSITE" id="PS50893">
    <property type="entry name" value="ABC_TRANSPORTER_2"/>
    <property type="match status" value="1"/>
</dbReference>
<sequence length="671" mass="70060">MGRKQQSRQQQHEQRQPLLQNGSDATDVEAPPPAPGPAAAPAAALPTAADADADAAPRVGVLRLLAEAKPEAGTITIATFFLFIAALANLAIPKIAGRLIDACTQAAAGQITAAAARALLDQNLYLVLAVMGAAGLASGLRAYLFNSAAERVMCRLRVRLFTQLVQQEVAFFDVTPVGELSNRLSEDTRAMKDAATTSISMMLRSLLTCVLGAVMMFITSWRLASLTCATLPVTLLMFRTFARLNKRYVTAQLTSAAAASATAQEVLAGIRTVKSFAKEGHIVRKYTSAANDILSWGLKSAVASGVFTGSAIPFAFGSMMVVLWYGAVLVLQGDMSLGDLNAYMLYAIFVSGSAGGIAGTAASLIAAVGAGRRVFQLMDRTPQLPPSGTLKPAGSPAGASLEFKDVHFAYPSRPDSWVLSGFSLAISPGQSVALVGASGGGKSTVVKLVQRFYDPQRGSLTLDGIDIRSIDTTFLHQAVALVAQEPLVFSESIEYNICFGVHRQVTQAEIEAAAVAAHAHGFISALPQGYASRVGEAGVMLSGGQRQRLAIARALLCAPRLLLLDEATSALDAESEHLVQQALQEAARNRSVMVIAHRLSTVTGADMVAVVQAGSVVESGTHSALMAAGGAYSQLVQRQVFGAGAGVEVQEVQEVEHAGSSSSGADAHGQK</sequence>
<evidence type="ECO:0000256" key="2">
    <source>
        <dbReference type="ARBA" id="ARBA00022448"/>
    </source>
</evidence>
<feature type="transmembrane region" description="Helical" evidence="9">
    <location>
        <begin position="224"/>
        <end position="242"/>
    </location>
</feature>
<feature type="domain" description="ABC transmembrane type-1" evidence="11">
    <location>
        <begin position="77"/>
        <end position="366"/>
    </location>
</feature>
<evidence type="ECO:0000256" key="3">
    <source>
        <dbReference type="ARBA" id="ARBA00022692"/>
    </source>
</evidence>
<dbReference type="STRING" id="3088.A0A383WD81"/>
<evidence type="ECO:0000256" key="7">
    <source>
        <dbReference type="ARBA" id="ARBA00023136"/>
    </source>
</evidence>
<dbReference type="InterPro" id="IPR003593">
    <property type="entry name" value="AAA+_ATPase"/>
</dbReference>
<dbReference type="PANTHER" id="PTHR43394">
    <property type="entry name" value="ATP-DEPENDENT PERMEASE MDL1, MITOCHONDRIAL"/>
    <property type="match status" value="1"/>
</dbReference>
<dbReference type="PANTHER" id="PTHR43394:SF1">
    <property type="entry name" value="ATP-BINDING CASSETTE SUB-FAMILY B MEMBER 10, MITOCHONDRIAL"/>
    <property type="match status" value="1"/>
</dbReference>
<dbReference type="GO" id="GO:0015421">
    <property type="term" value="F:ABC-type oligopeptide transporter activity"/>
    <property type="evidence" value="ECO:0007669"/>
    <property type="project" value="TreeGrafter"/>
</dbReference>